<dbReference type="PANTHER" id="PTHR42793:SF1">
    <property type="entry name" value="PEPTIDYL-LYSINE N-ACETYLTRANSFERASE PATZ"/>
    <property type="match status" value="1"/>
</dbReference>
<protein>
    <submittedName>
        <fullName evidence="3">Acyl-CoA synthetase (NDP forming)</fullName>
    </submittedName>
</protein>
<dbReference type="GO" id="GO:0005524">
    <property type="term" value="F:ATP binding"/>
    <property type="evidence" value="ECO:0007669"/>
    <property type="project" value="UniProtKB-UniRule"/>
</dbReference>
<dbReference type="InterPro" id="IPR011761">
    <property type="entry name" value="ATP-grasp"/>
</dbReference>
<dbReference type="GO" id="GO:0046872">
    <property type="term" value="F:metal ion binding"/>
    <property type="evidence" value="ECO:0007669"/>
    <property type="project" value="InterPro"/>
</dbReference>
<organism evidence="3 4">
    <name type="scientific">Naumannella cuiyingiana</name>
    <dbReference type="NCBI Taxonomy" id="1347891"/>
    <lineage>
        <taxon>Bacteria</taxon>
        <taxon>Bacillati</taxon>
        <taxon>Actinomycetota</taxon>
        <taxon>Actinomycetes</taxon>
        <taxon>Propionibacteriales</taxon>
        <taxon>Propionibacteriaceae</taxon>
        <taxon>Naumannella</taxon>
    </lineage>
</organism>
<proteinExistence type="predicted"/>
<dbReference type="SUPFAM" id="SSF52210">
    <property type="entry name" value="Succinyl-CoA synthetase domains"/>
    <property type="match status" value="2"/>
</dbReference>
<dbReference type="InterPro" id="IPR013815">
    <property type="entry name" value="ATP_grasp_subdomain_1"/>
</dbReference>
<keyword evidence="4" id="KW-1185">Reference proteome</keyword>
<dbReference type="PANTHER" id="PTHR42793">
    <property type="entry name" value="COA BINDING DOMAIN CONTAINING PROTEIN"/>
    <property type="match status" value="1"/>
</dbReference>
<dbReference type="Gene3D" id="3.40.50.261">
    <property type="entry name" value="Succinyl-CoA synthetase domains"/>
    <property type="match status" value="2"/>
</dbReference>
<dbReference type="Proteomes" id="UP000527616">
    <property type="component" value="Unassembled WGS sequence"/>
</dbReference>
<dbReference type="InterPro" id="IPR016102">
    <property type="entry name" value="Succinyl-CoA_synth-like"/>
</dbReference>
<dbReference type="GO" id="GO:0043758">
    <property type="term" value="F:acetate-CoA ligase (ADP-forming) activity"/>
    <property type="evidence" value="ECO:0007669"/>
    <property type="project" value="InterPro"/>
</dbReference>
<dbReference type="RefSeq" id="WP_179443835.1">
    <property type="nucleotide sequence ID" value="NZ_JACBZS010000001.1"/>
</dbReference>
<dbReference type="SMART" id="SM00881">
    <property type="entry name" value="CoA_binding"/>
    <property type="match status" value="1"/>
</dbReference>
<dbReference type="Pfam" id="PF13380">
    <property type="entry name" value="CoA_binding_2"/>
    <property type="match status" value="1"/>
</dbReference>
<name>A0A7Z0D6H8_9ACTN</name>
<dbReference type="SUPFAM" id="SSF51735">
    <property type="entry name" value="NAD(P)-binding Rossmann-fold domains"/>
    <property type="match status" value="1"/>
</dbReference>
<dbReference type="InterPro" id="IPR003781">
    <property type="entry name" value="CoA-bd"/>
</dbReference>
<evidence type="ECO:0000313" key="4">
    <source>
        <dbReference type="Proteomes" id="UP000527616"/>
    </source>
</evidence>
<keyword evidence="1" id="KW-0547">Nucleotide-binding</keyword>
<dbReference type="InterPro" id="IPR032875">
    <property type="entry name" value="Succ_CoA_lig_flav_dom"/>
</dbReference>
<dbReference type="InterPro" id="IPR043938">
    <property type="entry name" value="Ligase_CoA_dom"/>
</dbReference>
<dbReference type="AlphaFoldDB" id="A0A7Z0D6H8"/>
<dbReference type="Gene3D" id="3.40.50.720">
    <property type="entry name" value="NAD(P)-binding Rossmann-like Domain"/>
    <property type="match status" value="1"/>
</dbReference>
<dbReference type="PROSITE" id="PS50975">
    <property type="entry name" value="ATP_GRASP"/>
    <property type="match status" value="1"/>
</dbReference>
<dbReference type="EMBL" id="JACBZS010000001">
    <property type="protein sequence ID" value="NYI69807.1"/>
    <property type="molecule type" value="Genomic_DNA"/>
</dbReference>
<gene>
    <name evidence="3" type="ORF">GGQ54_000367</name>
</gene>
<evidence type="ECO:0000313" key="3">
    <source>
        <dbReference type="EMBL" id="NYI69807.1"/>
    </source>
</evidence>
<comment type="caution">
    <text evidence="3">The sequence shown here is derived from an EMBL/GenBank/DDBJ whole genome shotgun (WGS) entry which is preliminary data.</text>
</comment>
<accession>A0A7Z0D6H8</accession>
<dbReference type="Pfam" id="PF13607">
    <property type="entry name" value="Succ_CoA_lig"/>
    <property type="match status" value="1"/>
</dbReference>
<feature type="domain" description="ATP-grasp" evidence="2">
    <location>
        <begin position="509"/>
        <end position="545"/>
    </location>
</feature>
<sequence>MTVEEITEVPAEFTARLNELFRPRGIAMIGATDKSRWSVNVLQNLERYEFAGPIHLVNPRGGQVHGRQAYSSIAELPDGVDMAFVMVPTRAVLDTMTALADRGIRTAVVLTAGFGELGEEGAALERQLADLCRERGLVIVGPNGNGFIHAAAGVVPFGMPISPPLLRGSVGFVLQSGALASYVLHFAQARRVGISLLVAMGNETVLGLTDVVRYLIADPDTKVICLFLESIREPEEFRQACAEARAAGKPIVAVKVGRSSVGASVARAHTGSLVGDERVTDAALKQLGVIRVPSLEDLVITADLLTRLRDSTAGRRVGVVTGSGGACELLADVAEDVGIDLVEFTPETVAELQSFLPEFATVHNPIDVTGYVLVDPTLMAHSLEVVSRDANVDLALMITDAVRESSPADDLIEESMRRNAAIVRASDKPVELMSTTLLDITPFTREMAERADYPPTVGGIEHGIRALGRAIDWLEWVRSDEAATAPAAPPAVPVPDGVAGQTWTEHAASAYLAEHGVPMVPSRLVGGADEALAAAQELGFPVVLKLAADDIAHKSDIGGVRLNITDEATLREAYAGVEQAGRTAGVDPVTVLVQPQRSGLELIVGIATDPTWGKVLAVGLGGIWVEIMKDSALRVLPATREQIRAAFEELRAAPLLHGARGAAAVDLDALVEAVYRLGELAVGLGPAVDSIELNPLLATPEGVEAVDALITWA</sequence>
<evidence type="ECO:0000259" key="2">
    <source>
        <dbReference type="PROSITE" id="PS50975"/>
    </source>
</evidence>
<reference evidence="3 4" key="1">
    <citation type="submission" date="2020-07" db="EMBL/GenBank/DDBJ databases">
        <title>Sequencing the genomes of 1000 actinobacteria strains.</title>
        <authorList>
            <person name="Klenk H.-P."/>
        </authorList>
    </citation>
    <scope>NUCLEOTIDE SEQUENCE [LARGE SCALE GENOMIC DNA]</scope>
    <source>
        <strain evidence="3 4">DSM 103164</strain>
    </source>
</reference>
<dbReference type="Pfam" id="PF19045">
    <property type="entry name" value="Ligase_CoA_2"/>
    <property type="match status" value="1"/>
</dbReference>
<dbReference type="Gene3D" id="3.30.1490.20">
    <property type="entry name" value="ATP-grasp fold, A domain"/>
    <property type="match status" value="1"/>
</dbReference>
<dbReference type="InterPro" id="IPR036291">
    <property type="entry name" value="NAD(P)-bd_dom_sf"/>
</dbReference>
<dbReference type="SUPFAM" id="SSF56059">
    <property type="entry name" value="Glutathione synthetase ATP-binding domain-like"/>
    <property type="match status" value="1"/>
</dbReference>
<dbReference type="Pfam" id="PF13549">
    <property type="entry name" value="ATP-grasp_5"/>
    <property type="match status" value="1"/>
</dbReference>
<evidence type="ECO:0000256" key="1">
    <source>
        <dbReference type="PROSITE-ProRule" id="PRU00409"/>
    </source>
</evidence>
<dbReference type="Gene3D" id="3.30.470.20">
    <property type="entry name" value="ATP-grasp fold, B domain"/>
    <property type="match status" value="1"/>
</dbReference>
<keyword evidence="1" id="KW-0067">ATP-binding</keyword>